<protein>
    <recommendedName>
        <fullName evidence="3">Amidase domain-containing protein</fullName>
    </recommendedName>
</protein>
<evidence type="ECO:0000256" key="2">
    <source>
        <dbReference type="PIRSR" id="PIRSR001221-2"/>
    </source>
</evidence>
<evidence type="ECO:0000256" key="1">
    <source>
        <dbReference type="PIRSR" id="PIRSR001221-1"/>
    </source>
</evidence>
<reference evidence="4 5" key="1">
    <citation type="submission" date="2024-11" db="EMBL/GenBank/DDBJ databases">
        <title>Adaptive evolution of stress response genes in parasites aligns with host niche diversity.</title>
        <authorList>
            <person name="Hahn C."/>
            <person name="Resl P."/>
        </authorList>
    </citation>
    <scope>NUCLEOTIDE SEQUENCE [LARGE SCALE GENOMIC DNA]</scope>
    <source>
        <strain evidence="4">EGGRZ-B1_66</strain>
        <tissue evidence="4">Body</tissue>
    </source>
</reference>
<keyword evidence="5" id="KW-1185">Reference proteome</keyword>
<dbReference type="Gene3D" id="3.90.1300.10">
    <property type="entry name" value="Amidase signature (AS) domain"/>
    <property type="match status" value="1"/>
</dbReference>
<feature type="binding site" evidence="2">
    <location>
        <position position="124"/>
    </location>
    <ligand>
        <name>substrate</name>
    </ligand>
</feature>
<dbReference type="EMBL" id="JBJKFK010001727">
    <property type="protein sequence ID" value="KAL3312369.1"/>
    <property type="molecule type" value="Genomic_DNA"/>
</dbReference>
<dbReference type="Pfam" id="PF01425">
    <property type="entry name" value="Amidase"/>
    <property type="match status" value="1"/>
</dbReference>
<name>A0ABD2PYL9_9PLAT</name>
<dbReference type="AlphaFoldDB" id="A0ABD2PYL9"/>
<feature type="domain" description="Amidase" evidence="3">
    <location>
        <begin position="31"/>
        <end position="517"/>
    </location>
</feature>
<proteinExistence type="predicted"/>
<feature type="binding site" evidence="2">
    <location>
        <begin position="171"/>
        <end position="174"/>
    </location>
    <ligand>
        <name>substrate</name>
    </ligand>
</feature>
<comment type="caution">
    <text evidence="4">The sequence shown here is derived from an EMBL/GenBank/DDBJ whole genome shotgun (WGS) entry which is preliminary data.</text>
</comment>
<evidence type="ECO:0000313" key="5">
    <source>
        <dbReference type="Proteomes" id="UP001626550"/>
    </source>
</evidence>
<feature type="active site" description="Charge relay system" evidence="1">
    <location>
        <position position="150"/>
    </location>
</feature>
<feature type="active site" description="Acyl-ester intermediate" evidence="1">
    <location>
        <position position="174"/>
    </location>
</feature>
<feature type="binding site" evidence="2">
    <location>
        <position position="150"/>
    </location>
    <ligand>
        <name>substrate</name>
    </ligand>
</feature>
<dbReference type="SUPFAM" id="SSF75304">
    <property type="entry name" value="Amidase signature (AS) enzymes"/>
    <property type="match status" value="1"/>
</dbReference>
<organism evidence="4 5">
    <name type="scientific">Cichlidogyrus casuarinus</name>
    <dbReference type="NCBI Taxonomy" id="1844966"/>
    <lineage>
        <taxon>Eukaryota</taxon>
        <taxon>Metazoa</taxon>
        <taxon>Spiralia</taxon>
        <taxon>Lophotrochozoa</taxon>
        <taxon>Platyhelminthes</taxon>
        <taxon>Monogenea</taxon>
        <taxon>Monopisthocotylea</taxon>
        <taxon>Dactylogyridea</taxon>
        <taxon>Ancyrocephalidae</taxon>
        <taxon>Cichlidogyrus</taxon>
    </lineage>
</organism>
<dbReference type="InterPro" id="IPR036928">
    <property type="entry name" value="AS_sf"/>
</dbReference>
<dbReference type="PIRSF" id="PIRSF001221">
    <property type="entry name" value="Amidase_fungi"/>
    <property type="match status" value="1"/>
</dbReference>
<dbReference type="PANTHER" id="PTHR45847">
    <property type="entry name" value="FATTY ACID AMIDE HYDROLASE"/>
    <property type="match status" value="1"/>
</dbReference>
<evidence type="ECO:0000313" key="4">
    <source>
        <dbReference type="EMBL" id="KAL3312369.1"/>
    </source>
</evidence>
<accession>A0ABD2PYL9</accession>
<dbReference type="InterPro" id="IPR023631">
    <property type="entry name" value="Amidase_dom"/>
</dbReference>
<feature type="active site" description="Charge relay system" evidence="1">
    <location>
        <position position="74"/>
    </location>
</feature>
<evidence type="ECO:0000259" key="3">
    <source>
        <dbReference type="Pfam" id="PF01425"/>
    </source>
</evidence>
<dbReference type="PANTHER" id="PTHR45847:SF6">
    <property type="entry name" value="FATTY ACID AMIDE HYDROLASE"/>
    <property type="match status" value="1"/>
</dbReference>
<gene>
    <name evidence="4" type="ORF">Ciccas_009042</name>
</gene>
<dbReference type="InterPro" id="IPR052096">
    <property type="entry name" value="Endocannabinoid_amidase"/>
</dbReference>
<dbReference type="Proteomes" id="UP001626550">
    <property type="component" value="Unassembled WGS sequence"/>
</dbReference>
<sequence>MENNEINRITAYDFEKLHQKLANGELSPQLVLLAYQHKAYQVDQTTNAVIEFLYPNLSEINLDGPLKGIPISVKECINIKGHSIHTGCASLLLSEPPTEDCLAIKLIKDLGGIPFVRTNVVQTMMSVLSLNPLDGDTKNPLDLSKSPAGSSSGEGALISGGGSIIGIGTDIGGSIRLPAAMCGIYGFKPTTGRLTSRGSSSVAVQPITPATWGPLTKDIDGLVFLMQNLFAHELMVKHDPYIPPVKLVKELKPKLRFGYYFSDRTHVPVPAVYRAIKHVKSKLEESGHELVHFSLPFDGNDSERHYLKTILLDGGINFVNLIKNDNIISPLQKSLLFYNAPRWYKKMNLIKAKLKGQDSAKALAAMGYDSVTDLFKFMKENVTKRLLMVDAFNQAGIDVLVGPVCGMAAAFPLEPKNSFTGMLTYLGLWNWTLCPAGSMPSGLKVEEQDLLPLQRASQNADGSKSLSPSQSDADLNMEVYPTHDSYHKAMIELQVDTKGLPISVQVTALPWKDELCLHAMKIIDIAVKS</sequence>